<feature type="region of interest" description="Disordered" evidence="1">
    <location>
        <begin position="1626"/>
        <end position="1700"/>
    </location>
</feature>
<feature type="compositionally biased region" description="Low complexity" evidence="1">
    <location>
        <begin position="1041"/>
        <end position="1053"/>
    </location>
</feature>
<dbReference type="PANTHER" id="PTHR48187">
    <property type="entry name" value="LD21810P"/>
    <property type="match status" value="1"/>
</dbReference>
<feature type="compositionally biased region" description="Low complexity" evidence="1">
    <location>
        <begin position="1190"/>
        <end position="1200"/>
    </location>
</feature>
<organism evidence="2 3">
    <name type="scientific">Rhypophila decipiens</name>
    <dbReference type="NCBI Taxonomy" id="261697"/>
    <lineage>
        <taxon>Eukaryota</taxon>
        <taxon>Fungi</taxon>
        <taxon>Dikarya</taxon>
        <taxon>Ascomycota</taxon>
        <taxon>Pezizomycotina</taxon>
        <taxon>Sordariomycetes</taxon>
        <taxon>Sordariomycetidae</taxon>
        <taxon>Sordariales</taxon>
        <taxon>Naviculisporaceae</taxon>
        <taxon>Rhypophila</taxon>
    </lineage>
</organism>
<feature type="region of interest" description="Disordered" evidence="1">
    <location>
        <begin position="858"/>
        <end position="914"/>
    </location>
</feature>
<feature type="compositionally biased region" description="Polar residues" evidence="1">
    <location>
        <begin position="1295"/>
        <end position="1307"/>
    </location>
</feature>
<feature type="compositionally biased region" description="Gly residues" evidence="1">
    <location>
        <begin position="1575"/>
        <end position="1591"/>
    </location>
</feature>
<protein>
    <recommendedName>
        <fullName evidence="4">DUF676 domain-containing protein</fullName>
    </recommendedName>
</protein>
<gene>
    <name evidence="2" type="ORF">QBC37DRAFT_369078</name>
</gene>
<feature type="region of interest" description="Disordered" evidence="1">
    <location>
        <begin position="1080"/>
        <end position="1113"/>
    </location>
</feature>
<dbReference type="EMBL" id="MU858053">
    <property type="protein sequence ID" value="KAK4218468.1"/>
    <property type="molecule type" value="Genomic_DNA"/>
</dbReference>
<name>A0AAN7BC33_9PEZI</name>
<dbReference type="PANTHER" id="PTHR48187:SF2">
    <property type="entry name" value="LD21810P"/>
    <property type="match status" value="1"/>
</dbReference>
<feature type="compositionally biased region" description="Low complexity" evidence="1">
    <location>
        <begin position="1440"/>
        <end position="1452"/>
    </location>
</feature>
<feature type="region of interest" description="Disordered" evidence="1">
    <location>
        <begin position="1148"/>
        <end position="1210"/>
    </location>
</feature>
<evidence type="ECO:0000256" key="1">
    <source>
        <dbReference type="SAM" id="MobiDB-lite"/>
    </source>
</evidence>
<feature type="region of interest" description="Disordered" evidence="1">
    <location>
        <begin position="1495"/>
        <end position="1530"/>
    </location>
</feature>
<feature type="region of interest" description="Disordered" evidence="1">
    <location>
        <begin position="1547"/>
        <end position="1610"/>
    </location>
</feature>
<dbReference type="Gene3D" id="3.40.50.1820">
    <property type="entry name" value="alpha/beta hydrolase"/>
    <property type="match status" value="1"/>
</dbReference>
<reference evidence="2" key="2">
    <citation type="submission" date="2023-05" db="EMBL/GenBank/DDBJ databases">
        <authorList>
            <consortium name="Lawrence Berkeley National Laboratory"/>
            <person name="Steindorff A."/>
            <person name="Hensen N."/>
            <person name="Bonometti L."/>
            <person name="Westerberg I."/>
            <person name="Brannstrom I.O."/>
            <person name="Guillou S."/>
            <person name="Cros-Aarteil S."/>
            <person name="Calhoun S."/>
            <person name="Haridas S."/>
            <person name="Kuo A."/>
            <person name="Mondo S."/>
            <person name="Pangilinan J."/>
            <person name="Riley R."/>
            <person name="Labutti K."/>
            <person name="Andreopoulos B."/>
            <person name="Lipzen A."/>
            <person name="Chen C."/>
            <person name="Yanf M."/>
            <person name="Daum C."/>
            <person name="Ng V."/>
            <person name="Clum A."/>
            <person name="Ohm R."/>
            <person name="Martin F."/>
            <person name="Silar P."/>
            <person name="Natvig D."/>
            <person name="Lalanne C."/>
            <person name="Gautier V."/>
            <person name="Ament-Velasquez S.L."/>
            <person name="Kruys A."/>
            <person name="Hutchinson M.I."/>
            <person name="Powell A.J."/>
            <person name="Barry K."/>
            <person name="Miller A.N."/>
            <person name="Grigoriev I.V."/>
            <person name="Debuchy R."/>
            <person name="Gladieux P."/>
            <person name="Thoren M.H."/>
            <person name="Johannesson H."/>
        </authorList>
    </citation>
    <scope>NUCLEOTIDE SEQUENCE</scope>
    <source>
        <strain evidence="2">PSN293</strain>
    </source>
</reference>
<evidence type="ECO:0000313" key="2">
    <source>
        <dbReference type="EMBL" id="KAK4218468.1"/>
    </source>
</evidence>
<feature type="compositionally biased region" description="Low complexity" evidence="1">
    <location>
        <begin position="1080"/>
        <end position="1092"/>
    </location>
</feature>
<dbReference type="SUPFAM" id="SSF53474">
    <property type="entry name" value="alpha/beta-Hydrolases"/>
    <property type="match status" value="1"/>
</dbReference>
<evidence type="ECO:0008006" key="4">
    <source>
        <dbReference type="Google" id="ProtNLM"/>
    </source>
</evidence>
<evidence type="ECO:0000313" key="3">
    <source>
        <dbReference type="Proteomes" id="UP001301769"/>
    </source>
</evidence>
<feature type="region of interest" description="Disordered" evidence="1">
    <location>
        <begin position="1284"/>
        <end position="1378"/>
    </location>
</feature>
<keyword evidence="3" id="KW-1185">Reference proteome</keyword>
<dbReference type="Proteomes" id="UP001301769">
    <property type="component" value="Unassembled WGS sequence"/>
</dbReference>
<reference evidence="2" key="1">
    <citation type="journal article" date="2023" name="Mol. Phylogenet. Evol.">
        <title>Genome-scale phylogeny and comparative genomics of the fungal order Sordariales.</title>
        <authorList>
            <person name="Hensen N."/>
            <person name="Bonometti L."/>
            <person name="Westerberg I."/>
            <person name="Brannstrom I.O."/>
            <person name="Guillou S."/>
            <person name="Cros-Aarteil S."/>
            <person name="Calhoun S."/>
            <person name="Haridas S."/>
            <person name="Kuo A."/>
            <person name="Mondo S."/>
            <person name="Pangilinan J."/>
            <person name="Riley R."/>
            <person name="LaButti K."/>
            <person name="Andreopoulos B."/>
            <person name="Lipzen A."/>
            <person name="Chen C."/>
            <person name="Yan M."/>
            <person name="Daum C."/>
            <person name="Ng V."/>
            <person name="Clum A."/>
            <person name="Steindorff A."/>
            <person name="Ohm R.A."/>
            <person name="Martin F."/>
            <person name="Silar P."/>
            <person name="Natvig D.O."/>
            <person name="Lalanne C."/>
            <person name="Gautier V."/>
            <person name="Ament-Velasquez S.L."/>
            <person name="Kruys A."/>
            <person name="Hutchinson M.I."/>
            <person name="Powell A.J."/>
            <person name="Barry K."/>
            <person name="Miller A.N."/>
            <person name="Grigoriev I.V."/>
            <person name="Debuchy R."/>
            <person name="Gladieux P."/>
            <person name="Hiltunen Thoren M."/>
            <person name="Johannesson H."/>
        </authorList>
    </citation>
    <scope>NUCLEOTIDE SEQUENCE</scope>
    <source>
        <strain evidence="2">PSN293</strain>
    </source>
</reference>
<feature type="compositionally biased region" description="Low complexity" evidence="1">
    <location>
        <begin position="1654"/>
        <end position="1687"/>
    </location>
</feature>
<dbReference type="Gene3D" id="3.40.50.300">
    <property type="entry name" value="P-loop containing nucleotide triphosphate hydrolases"/>
    <property type="match status" value="1"/>
</dbReference>
<proteinExistence type="predicted"/>
<sequence>MEKINKKIARYEFTAVYTHPQAKADIVLVHGLNGDPQRTWTAPNGVFWPADLLPGSLKNEHAPIKNDGAQLRNQFANVLVYGYNADVYSARRDKSPSDNFVHQHAQSLVTSLTQFRKSEGTERNPIIWVAHSLGGILTKRALLYSNDVRAHHQEDYRSIFVSTYGIIFLGTPHTGSDVATWGRVLQQMSDAVIPRAFFQTESVLLKTLKKDNETLQSINSHFLDIYQRFRIHMVHENHMTDLKGVGKVLIVDSSSASPQLPGVTYYGIEASHSGICKFESENAPGYRNVSTAIREWVAGSPEVIEVRWEVEEDDRRLRAHLENYERSRPYERALAANAQHQELVERNNDTALHHSPTDITARQSALLPPAEPVASPMEERERLLEAQIKDDSEPLFIRPESFRPNSFFLGREDELRGLHEMLMDRKRRSDGTSAVLIQCLPGGGKTHLARQYVFQHKSDYPGGVYWVRAKSRHELEYWYWRIARNEALRGLVDRQDVEELRDPKRIVEIVRKWLNTQSDWLLVLDGIQFDTPGLHEFIPDAKHTSLIYTSTERAVTGDPRFDNPQVMELGLLTARQAQDLLLLEMDKKKPWSADDQAKALELVQLMGRLPLMIHVAAQHLKATREPLSRYIKSYKSRPKAGGLAAYKAVRDQLEHRGANAALNLISILAFFDQHIPVEMVNLGLAALDKITPVKTCSASHRRTNLTNTLRVLIAFALVERTESDDMSPSSSRSSKNSFDKHVTVQYLDLLRVHSVVQDFFIDNLNQQKEVHFWLDRAAAVWCRSYDEAHKRIQDDPTVGLPDDYLRFSIHGQKLLQHLQRFDKKDPRLLGAAQEEVVSRLVKIQGQVDQLSHDIQTSIIDGDDGLGTAPPASVFERSSTMSETDSAETVSAHESQTSWGHFGGSGDDQEPLQSPSAYDSVLATPARLPWNAPYPTRALMPPVPDIDDDEGTVVPPASTTPTMSAANVPFAPEMPDVPEYPASGNPLSESLVLDTYEDWQEVIPHHRVVKRNEKRRYRDRAGSWRDSTIGDPRVGLSLEVASGSLQSRGRSSRSSSRHRVTAQSDAEMELNKIRQAALAQLPTAAAASEETSSQPQLIPGKMPDPSPAATELGASPTESLTGLARLISSPASWKAAAIKIKNNLKATPPKVSLEQQRSPILPPSNLRQSQVPPDDDILVVPPGHIFRGSRTANSSPGSNSSPFPPPTFSATAEAVSPDEYLQAGLPVVVRRWETEEPPTIPTRFGESPEPTWTAAAAADPMSLSYPAPAAQVSSRREPLGIAVRGRPVQPGYYPQPLTTGSQMWTTTPAPAPPSGYTSQPMSRDPSHQSLSSSSPASASPPPARPRMPGAGAGAAAGTGQYPPSPLAMSSSEYGQQEEDGLNFLPVSIGGRLLQPFPQQRRQRRPSYTETEPSPRLDSAFPDVDTSYQRWEQLHNNTRKNTTTMTTSVSSSRSLQPVADDDVGEEISSVPASSSTPLLPPLVPTATKAARWQRLNRGRRSGGGGGGGGPLRSQSLSPSPSSSSSSSSSRRRLLPLRPQLPASSPQLLPVVHQQQQQSSPQMLPVVQSPPTDQLLRGMGGSFSSGSTTAGGGEVMTRTSTNAGTTGSPTVASSAGIRLADGRMVEFGSHSPAAAGQSPPLAGGSSSSTRQQRRRGSVPLLSSPLSYLSSDGGVTPTAAAAGPSPPQSAASGGGNNFGLGILQ</sequence>
<dbReference type="SUPFAM" id="SSF52540">
    <property type="entry name" value="P-loop containing nucleoside triphosphate hydrolases"/>
    <property type="match status" value="1"/>
</dbReference>
<dbReference type="InterPro" id="IPR029058">
    <property type="entry name" value="AB_hydrolase_fold"/>
</dbReference>
<feature type="compositionally biased region" description="Low complexity" evidence="1">
    <location>
        <begin position="1466"/>
        <end position="1475"/>
    </location>
</feature>
<feature type="region of interest" description="Disordered" evidence="1">
    <location>
        <begin position="1041"/>
        <end position="1064"/>
    </location>
</feature>
<feature type="compositionally biased region" description="Polar residues" evidence="1">
    <location>
        <begin position="1594"/>
        <end position="1610"/>
    </location>
</feature>
<feature type="region of interest" description="Disordered" evidence="1">
    <location>
        <begin position="1392"/>
        <end position="1481"/>
    </location>
</feature>
<accession>A0AAN7BC33</accession>
<feature type="compositionally biased region" description="Low complexity" evidence="1">
    <location>
        <begin position="1509"/>
        <end position="1526"/>
    </location>
</feature>
<feature type="compositionally biased region" description="Polar residues" evidence="1">
    <location>
        <begin position="875"/>
        <end position="898"/>
    </location>
</feature>
<feature type="compositionally biased region" description="Polar residues" evidence="1">
    <location>
        <begin position="1424"/>
        <end position="1439"/>
    </location>
</feature>
<comment type="caution">
    <text evidence="2">The sequence shown here is derived from an EMBL/GenBank/DDBJ whole genome shotgun (WGS) entry which is preliminary data.</text>
</comment>
<feature type="compositionally biased region" description="Low complexity" evidence="1">
    <location>
        <begin position="1547"/>
        <end position="1568"/>
    </location>
</feature>
<dbReference type="InterPro" id="IPR027417">
    <property type="entry name" value="P-loop_NTPase"/>
</dbReference>
<feature type="compositionally biased region" description="Gly residues" evidence="1">
    <location>
        <begin position="1499"/>
        <end position="1508"/>
    </location>
</feature>